<evidence type="ECO:0000313" key="13">
    <source>
        <dbReference type="Proteomes" id="UP000604001"/>
    </source>
</evidence>
<dbReference type="SUPFAM" id="SSF52540">
    <property type="entry name" value="P-loop containing nucleoside triphosphate hydrolases"/>
    <property type="match status" value="1"/>
</dbReference>
<dbReference type="InterPro" id="IPR003439">
    <property type="entry name" value="ABC_transporter-like_ATP-bd"/>
</dbReference>
<dbReference type="Pfam" id="PF00005">
    <property type="entry name" value="ABC_tran"/>
    <property type="match status" value="1"/>
</dbReference>
<dbReference type="PROSITE" id="PS50893">
    <property type="entry name" value="ABC_TRANSPORTER_2"/>
    <property type="match status" value="1"/>
</dbReference>
<dbReference type="InterPro" id="IPR027417">
    <property type="entry name" value="P-loop_NTPase"/>
</dbReference>
<dbReference type="InterPro" id="IPR051535">
    <property type="entry name" value="Siderophore_ABC-ATPase"/>
</dbReference>
<dbReference type="Gene3D" id="3.40.50.300">
    <property type="entry name" value="P-loop containing nucleotide triphosphate hydrolases"/>
    <property type="match status" value="1"/>
</dbReference>
<reference evidence="12 13" key="1">
    <citation type="submission" date="2020-08" db="EMBL/GenBank/DDBJ databases">
        <title>novel species in genus Nocardioides.</title>
        <authorList>
            <person name="Zhang G."/>
        </authorList>
    </citation>
    <scope>NUCLEOTIDE SEQUENCE [LARGE SCALE GENOMIC DNA]</scope>
    <source>
        <strain evidence="12 13">SC8A-24</strain>
    </source>
</reference>
<evidence type="ECO:0000256" key="4">
    <source>
        <dbReference type="ARBA" id="ARBA00022496"/>
    </source>
</evidence>
<evidence type="ECO:0000313" key="12">
    <source>
        <dbReference type="EMBL" id="MBC2962230.1"/>
    </source>
</evidence>
<evidence type="ECO:0000256" key="3">
    <source>
        <dbReference type="ARBA" id="ARBA00022475"/>
    </source>
</evidence>
<sequence length="307" mass="32605">MAPTRGEPVSIVVDRPSPTGADPVDPSAHLPADALQHHDPVSLVARGVTLAYDQRTVVHGVDVAIPAGAVTVIVGANGCGKSTLLRGLGRILKPTGGSVELGGRDVHRMRPREVAALLGLLPQQPVAPEGITVADLVGRGRHPHQGAFRRWSAADADAVATALALTDTHELAGRRVEELSGGQRQRVWVAMMLAQDPSIMLLDEPTTYLDIAHQVDVLDLLAELNEERGTTVVMVLHELNLAARYADRLVVMCEGRVLREGAPADVLDADCVREAFGLEAQVVPDPVTGSPLVVPVGRRGRTLRHSV</sequence>
<feature type="domain" description="ABC transporter" evidence="11">
    <location>
        <begin position="43"/>
        <end position="279"/>
    </location>
</feature>
<evidence type="ECO:0000256" key="6">
    <source>
        <dbReference type="ARBA" id="ARBA00022840"/>
    </source>
</evidence>
<evidence type="ECO:0000259" key="11">
    <source>
        <dbReference type="PROSITE" id="PS50893"/>
    </source>
</evidence>
<keyword evidence="4" id="KW-0410">Iron transport</keyword>
<organism evidence="12 13">
    <name type="scientific">Nocardioides deserti</name>
    <dbReference type="NCBI Taxonomy" id="1588644"/>
    <lineage>
        <taxon>Bacteria</taxon>
        <taxon>Bacillati</taxon>
        <taxon>Actinomycetota</taxon>
        <taxon>Actinomycetes</taxon>
        <taxon>Propionibacteriales</taxon>
        <taxon>Nocardioidaceae</taxon>
        <taxon>Nocardioides</taxon>
    </lineage>
</organism>
<comment type="caution">
    <text evidence="12">The sequence shown here is derived from an EMBL/GenBank/DDBJ whole genome shotgun (WGS) entry which is preliminary data.</text>
</comment>
<evidence type="ECO:0000256" key="7">
    <source>
        <dbReference type="ARBA" id="ARBA00023004"/>
    </source>
</evidence>
<dbReference type="PANTHER" id="PTHR42771">
    <property type="entry name" value="IRON(3+)-HYDROXAMATE IMPORT ATP-BINDING PROTEIN FHUC"/>
    <property type="match status" value="1"/>
</dbReference>
<dbReference type="InterPro" id="IPR003593">
    <property type="entry name" value="AAA+_ATPase"/>
</dbReference>
<gene>
    <name evidence="12" type="ORF">H7344_18220</name>
</gene>
<evidence type="ECO:0000256" key="5">
    <source>
        <dbReference type="ARBA" id="ARBA00022741"/>
    </source>
</evidence>
<dbReference type="PROSITE" id="PS00211">
    <property type="entry name" value="ABC_TRANSPORTER_1"/>
    <property type="match status" value="1"/>
</dbReference>
<keyword evidence="2" id="KW-0813">Transport</keyword>
<evidence type="ECO:0000256" key="9">
    <source>
        <dbReference type="ARBA" id="ARBA00023136"/>
    </source>
</evidence>
<keyword evidence="13" id="KW-1185">Reference proteome</keyword>
<keyword evidence="3" id="KW-1003">Cell membrane</keyword>
<dbReference type="SMART" id="SM00382">
    <property type="entry name" value="AAA"/>
    <property type="match status" value="1"/>
</dbReference>
<dbReference type="Proteomes" id="UP000604001">
    <property type="component" value="Unassembled WGS sequence"/>
</dbReference>
<accession>A0ABR6UD75</accession>
<keyword evidence="7" id="KW-0408">Iron</keyword>
<feature type="region of interest" description="Disordered" evidence="10">
    <location>
        <begin position="1"/>
        <end position="26"/>
    </location>
</feature>
<keyword evidence="8" id="KW-0406">Ion transport</keyword>
<name>A0ABR6UD75_9ACTN</name>
<keyword evidence="6 12" id="KW-0067">ATP-binding</keyword>
<evidence type="ECO:0000256" key="2">
    <source>
        <dbReference type="ARBA" id="ARBA00022448"/>
    </source>
</evidence>
<comment type="subcellular location">
    <subcellularLocation>
        <location evidence="1">Cell membrane</location>
        <topology evidence="1">Peripheral membrane protein</topology>
    </subcellularLocation>
</comment>
<evidence type="ECO:0000256" key="10">
    <source>
        <dbReference type="SAM" id="MobiDB-lite"/>
    </source>
</evidence>
<evidence type="ECO:0000256" key="8">
    <source>
        <dbReference type="ARBA" id="ARBA00023065"/>
    </source>
</evidence>
<keyword evidence="9" id="KW-0472">Membrane</keyword>
<protein>
    <submittedName>
        <fullName evidence="12">ABC transporter ATP-binding protein</fullName>
    </submittedName>
</protein>
<dbReference type="InterPro" id="IPR017871">
    <property type="entry name" value="ABC_transporter-like_CS"/>
</dbReference>
<dbReference type="GO" id="GO:0005524">
    <property type="term" value="F:ATP binding"/>
    <property type="evidence" value="ECO:0007669"/>
    <property type="project" value="UniProtKB-KW"/>
</dbReference>
<dbReference type="EMBL" id="JACMYC010000018">
    <property type="protein sequence ID" value="MBC2962230.1"/>
    <property type="molecule type" value="Genomic_DNA"/>
</dbReference>
<evidence type="ECO:0000256" key="1">
    <source>
        <dbReference type="ARBA" id="ARBA00004202"/>
    </source>
</evidence>
<dbReference type="PANTHER" id="PTHR42771:SF2">
    <property type="entry name" value="IRON(3+)-HYDROXAMATE IMPORT ATP-BINDING PROTEIN FHUC"/>
    <property type="match status" value="1"/>
</dbReference>
<dbReference type="CDD" id="cd03214">
    <property type="entry name" value="ABC_Iron-Siderophores_B12_Hemin"/>
    <property type="match status" value="1"/>
</dbReference>
<proteinExistence type="predicted"/>
<keyword evidence="5" id="KW-0547">Nucleotide-binding</keyword>